<proteinExistence type="predicted"/>
<name>A0A1H7XN45_9BACI</name>
<dbReference type="OrthoDB" id="1751165at2"/>
<organism evidence="1 2">
    <name type="scientific">Mesobacillus persicus</name>
    <dbReference type="NCBI Taxonomy" id="930146"/>
    <lineage>
        <taxon>Bacteria</taxon>
        <taxon>Bacillati</taxon>
        <taxon>Bacillota</taxon>
        <taxon>Bacilli</taxon>
        <taxon>Bacillales</taxon>
        <taxon>Bacillaceae</taxon>
        <taxon>Mesobacillus</taxon>
    </lineage>
</organism>
<gene>
    <name evidence="1" type="ORF">SAMN05192533_102282</name>
</gene>
<protein>
    <submittedName>
        <fullName evidence="1">Phage terminase, small subunit, putative, P27 family</fullName>
    </submittedName>
</protein>
<evidence type="ECO:0000313" key="2">
    <source>
        <dbReference type="Proteomes" id="UP000198553"/>
    </source>
</evidence>
<sequence length="173" mass="19719">MAGKKQPLELVLAKGKKHLTKKEIEERKKKEVKAKSDKVKAPKYLPSDLKREFKKISDELVEIGIMSNLDVDALARFLMVQKKYLNIELTLLEMSPTETLQEVTEDGEIKTIEVINENYEKLLTMQDKLFKQARSASSDLGLTISSRCKLVVPKAKEDDKPLSKEERLFGGKL</sequence>
<dbReference type="STRING" id="930146.SAMN05192533_102282"/>
<dbReference type="Proteomes" id="UP000198553">
    <property type="component" value="Unassembled WGS sequence"/>
</dbReference>
<dbReference type="Pfam" id="PF05119">
    <property type="entry name" value="Terminase_4"/>
    <property type="match status" value="1"/>
</dbReference>
<accession>A0A1H7XN45</accession>
<dbReference type="NCBIfam" id="TIGR01558">
    <property type="entry name" value="sm_term_P27"/>
    <property type="match status" value="1"/>
</dbReference>
<dbReference type="RefSeq" id="WP_090741396.1">
    <property type="nucleotide sequence ID" value="NZ_FOBW01000002.1"/>
</dbReference>
<dbReference type="InterPro" id="IPR006448">
    <property type="entry name" value="Phage_term_ssu_P27"/>
</dbReference>
<dbReference type="EMBL" id="FOBW01000002">
    <property type="protein sequence ID" value="SEM35105.1"/>
    <property type="molecule type" value="Genomic_DNA"/>
</dbReference>
<reference evidence="2" key="1">
    <citation type="submission" date="2016-10" db="EMBL/GenBank/DDBJ databases">
        <authorList>
            <person name="Varghese N."/>
            <person name="Submissions S."/>
        </authorList>
    </citation>
    <scope>NUCLEOTIDE SEQUENCE [LARGE SCALE GENOMIC DNA]</scope>
    <source>
        <strain evidence="2">B48,IBRC-M 10115,DSM 25386,CECT 8001</strain>
    </source>
</reference>
<dbReference type="AlphaFoldDB" id="A0A1H7XN45"/>
<evidence type="ECO:0000313" key="1">
    <source>
        <dbReference type="EMBL" id="SEM35105.1"/>
    </source>
</evidence>
<keyword evidence="2" id="KW-1185">Reference proteome</keyword>